<dbReference type="GO" id="GO:0005576">
    <property type="term" value="C:extracellular region"/>
    <property type="evidence" value="ECO:0007669"/>
    <property type="project" value="UniProtKB-SubCell"/>
</dbReference>
<feature type="domain" description="Gnk2-homologous" evidence="6">
    <location>
        <begin position="1"/>
        <end position="100"/>
    </location>
</feature>
<dbReference type="PANTHER" id="PTHR32411:SF55">
    <property type="entry name" value="CYSTEINE-RICH REPEAT SECRETORY PROTEIN 55"/>
    <property type="match status" value="1"/>
</dbReference>
<dbReference type="InterPro" id="IPR050581">
    <property type="entry name" value="CRR_secretory_protein"/>
</dbReference>
<dbReference type="EMBL" id="CAMGYJ010000011">
    <property type="protein sequence ID" value="CAI0561220.1"/>
    <property type="molecule type" value="Genomic_DNA"/>
</dbReference>
<proteinExistence type="inferred from homology"/>
<comment type="similarity">
    <text evidence="5">Belongs to the cysteine-rich repeat secretory protein family.</text>
</comment>
<name>A0AAV0RUD3_9ROSI</name>
<gene>
    <name evidence="7" type="ORF">LITE_LOCUS49996</name>
</gene>
<evidence type="ECO:0000313" key="7">
    <source>
        <dbReference type="EMBL" id="CAI0561220.1"/>
    </source>
</evidence>
<evidence type="ECO:0000256" key="1">
    <source>
        <dbReference type="ARBA" id="ARBA00004613"/>
    </source>
</evidence>
<keyword evidence="8" id="KW-1185">Reference proteome</keyword>
<protein>
    <recommendedName>
        <fullName evidence="6">Gnk2-homologous domain-containing protein</fullName>
    </recommendedName>
</protein>
<evidence type="ECO:0000313" key="8">
    <source>
        <dbReference type="Proteomes" id="UP001154282"/>
    </source>
</evidence>
<evidence type="ECO:0000256" key="4">
    <source>
        <dbReference type="ARBA" id="ARBA00022737"/>
    </source>
</evidence>
<dbReference type="InterPro" id="IPR038408">
    <property type="entry name" value="GNK2_sf"/>
</dbReference>
<dbReference type="AlphaFoldDB" id="A0AAV0RUD3"/>
<evidence type="ECO:0000256" key="2">
    <source>
        <dbReference type="ARBA" id="ARBA00022525"/>
    </source>
</evidence>
<dbReference type="Pfam" id="PF01657">
    <property type="entry name" value="Stress-antifung"/>
    <property type="match status" value="2"/>
</dbReference>
<dbReference type="PANTHER" id="PTHR32411">
    <property type="entry name" value="CYSTEINE-RICH REPEAT SECRETORY PROTEIN 38-RELATED"/>
    <property type="match status" value="1"/>
</dbReference>
<dbReference type="CDD" id="cd23509">
    <property type="entry name" value="Gnk2-like"/>
    <property type="match status" value="2"/>
</dbReference>
<keyword evidence="2" id="KW-0964">Secreted</keyword>
<keyword evidence="4" id="KW-0677">Repeat</keyword>
<sequence>MAEFCNKDNTKLNPQSSSNLAKLLSQLINKTPTAGYYATSAGTGTNQLHGLAQCRGDVTPKECSSCITDAADQITARCPGRPDARIWYDYCFLRYSKDNFVGKLDNSYALFFYNVENVTDPETFNGKLGGLVDEIRSQAVKLRSKGIGKGETKLSPFLTIYALVQCTRDLAAIDCAQCLAIAVGNFPNFCNNKKGCRALYDGCYVRYELYPFFFPLKSANSSIAAASEATSMVAVIRS</sequence>
<feature type="domain" description="Gnk2-homologous" evidence="6">
    <location>
        <begin position="106"/>
        <end position="212"/>
    </location>
</feature>
<dbReference type="InterPro" id="IPR002902">
    <property type="entry name" value="GNK2"/>
</dbReference>
<evidence type="ECO:0000256" key="5">
    <source>
        <dbReference type="ARBA" id="ARBA00038515"/>
    </source>
</evidence>
<comment type="caution">
    <text evidence="7">The sequence shown here is derived from an EMBL/GenBank/DDBJ whole genome shotgun (WGS) entry which is preliminary data.</text>
</comment>
<evidence type="ECO:0000259" key="6">
    <source>
        <dbReference type="PROSITE" id="PS51473"/>
    </source>
</evidence>
<accession>A0AAV0RUD3</accession>
<organism evidence="7 8">
    <name type="scientific">Linum tenue</name>
    <dbReference type="NCBI Taxonomy" id="586396"/>
    <lineage>
        <taxon>Eukaryota</taxon>
        <taxon>Viridiplantae</taxon>
        <taxon>Streptophyta</taxon>
        <taxon>Embryophyta</taxon>
        <taxon>Tracheophyta</taxon>
        <taxon>Spermatophyta</taxon>
        <taxon>Magnoliopsida</taxon>
        <taxon>eudicotyledons</taxon>
        <taxon>Gunneridae</taxon>
        <taxon>Pentapetalae</taxon>
        <taxon>rosids</taxon>
        <taxon>fabids</taxon>
        <taxon>Malpighiales</taxon>
        <taxon>Linaceae</taxon>
        <taxon>Linum</taxon>
    </lineage>
</organism>
<comment type="subcellular location">
    <subcellularLocation>
        <location evidence="1">Secreted</location>
    </subcellularLocation>
</comment>
<dbReference type="PROSITE" id="PS51473">
    <property type="entry name" value="GNK2"/>
    <property type="match status" value="2"/>
</dbReference>
<dbReference type="Proteomes" id="UP001154282">
    <property type="component" value="Unassembled WGS sequence"/>
</dbReference>
<reference evidence="7" key="1">
    <citation type="submission" date="2022-08" db="EMBL/GenBank/DDBJ databases">
        <authorList>
            <person name="Gutierrez-Valencia J."/>
        </authorList>
    </citation>
    <scope>NUCLEOTIDE SEQUENCE</scope>
</reference>
<keyword evidence="3" id="KW-0732">Signal</keyword>
<evidence type="ECO:0000256" key="3">
    <source>
        <dbReference type="ARBA" id="ARBA00022729"/>
    </source>
</evidence>
<dbReference type="Gene3D" id="3.30.430.20">
    <property type="entry name" value="Gnk2 domain, C-X8-C-X2-C motif"/>
    <property type="match status" value="2"/>
</dbReference>